<dbReference type="GO" id="GO:0008757">
    <property type="term" value="F:S-adenosylmethionine-dependent methyltransferase activity"/>
    <property type="evidence" value="ECO:0007669"/>
    <property type="project" value="InterPro"/>
</dbReference>
<evidence type="ECO:0000313" key="2">
    <source>
        <dbReference type="EMBL" id="SFK72081.1"/>
    </source>
</evidence>
<dbReference type="Proteomes" id="UP000199025">
    <property type="component" value="Unassembled WGS sequence"/>
</dbReference>
<evidence type="ECO:0000259" key="1">
    <source>
        <dbReference type="Pfam" id="PF08241"/>
    </source>
</evidence>
<protein>
    <submittedName>
        <fullName evidence="2">Methyltransferase domain-containing protein</fullName>
    </submittedName>
</protein>
<name>A0A1I4BW01_9PSEU</name>
<dbReference type="PANTHER" id="PTHR43591:SF24">
    <property type="entry name" value="2-METHOXY-6-POLYPRENYL-1,4-BENZOQUINOL METHYLASE, MITOCHONDRIAL"/>
    <property type="match status" value="1"/>
</dbReference>
<dbReference type="AlphaFoldDB" id="A0A1I4BW01"/>
<keyword evidence="3" id="KW-1185">Reference proteome</keyword>
<dbReference type="EMBL" id="FORP01000030">
    <property type="protein sequence ID" value="SFK72081.1"/>
    <property type="molecule type" value="Genomic_DNA"/>
</dbReference>
<dbReference type="CDD" id="cd02440">
    <property type="entry name" value="AdoMet_MTases"/>
    <property type="match status" value="1"/>
</dbReference>
<organism evidence="2 3">
    <name type="scientific">Amycolatopsis sacchari</name>
    <dbReference type="NCBI Taxonomy" id="115433"/>
    <lineage>
        <taxon>Bacteria</taxon>
        <taxon>Bacillati</taxon>
        <taxon>Actinomycetota</taxon>
        <taxon>Actinomycetes</taxon>
        <taxon>Pseudonocardiales</taxon>
        <taxon>Pseudonocardiaceae</taxon>
        <taxon>Amycolatopsis</taxon>
    </lineage>
</organism>
<keyword evidence="2" id="KW-0808">Transferase</keyword>
<gene>
    <name evidence="2" type="ORF">SAMN05421835_13050</name>
</gene>
<accession>A0A1I4BW01</accession>
<dbReference type="RefSeq" id="WP_245783389.1">
    <property type="nucleotide sequence ID" value="NZ_CBDRCA010000037.1"/>
</dbReference>
<reference evidence="2 3" key="1">
    <citation type="submission" date="2016-10" db="EMBL/GenBank/DDBJ databases">
        <authorList>
            <person name="de Groot N.N."/>
        </authorList>
    </citation>
    <scope>NUCLEOTIDE SEQUENCE [LARGE SCALE GENOMIC DNA]</scope>
    <source>
        <strain evidence="2 3">DSM 44468</strain>
    </source>
</reference>
<dbReference type="InterPro" id="IPR013216">
    <property type="entry name" value="Methyltransf_11"/>
</dbReference>
<dbReference type="STRING" id="115433.SAMN05421835_13050"/>
<evidence type="ECO:0000313" key="3">
    <source>
        <dbReference type="Proteomes" id="UP000199025"/>
    </source>
</evidence>
<dbReference type="Gene3D" id="3.40.50.150">
    <property type="entry name" value="Vaccinia Virus protein VP39"/>
    <property type="match status" value="1"/>
</dbReference>
<feature type="domain" description="Methyltransferase type 11" evidence="1">
    <location>
        <begin position="38"/>
        <end position="130"/>
    </location>
</feature>
<dbReference type="PANTHER" id="PTHR43591">
    <property type="entry name" value="METHYLTRANSFERASE"/>
    <property type="match status" value="1"/>
</dbReference>
<dbReference type="SUPFAM" id="SSF53335">
    <property type="entry name" value="S-adenosyl-L-methionine-dependent methyltransferases"/>
    <property type="match status" value="1"/>
</dbReference>
<sequence length="255" mass="27880">MDGWWGGDAYERYMGRWSARVAEVFLKRLSVPRRARWLDVGCGTGALTGAVLRYREPGLVLAVDPSERFLSTARTRSGRAGFAVADARALPVPDHAFDAVVSGLALNFVPEPARAVAEFARAARPGGVVAAYVWDYGGGMAMLRAFWDAAAELDPAAAELDEGRRFPLCRPGPLMRLWADVGPVSVAPLEITTRFADFDDYWTPFLGGQGPAPGYVVALPRDRRERLRNLLRERLPSGPFSLPARAWAVTALPVR</sequence>
<keyword evidence="2" id="KW-0489">Methyltransferase</keyword>
<dbReference type="Pfam" id="PF08241">
    <property type="entry name" value="Methyltransf_11"/>
    <property type="match status" value="1"/>
</dbReference>
<dbReference type="InterPro" id="IPR029063">
    <property type="entry name" value="SAM-dependent_MTases_sf"/>
</dbReference>
<dbReference type="GO" id="GO:0032259">
    <property type="term" value="P:methylation"/>
    <property type="evidence" value="ECO:0007669"/>
    <property type="project" value="UniProtKB-KW"/>
</dbReference>
<proteinExistence type="predicted"/>